<dbReference type="RefSeq" id="WP_311715568.1">
    <property type="nucleotide sequence ID" value="NZ_JAVREZ010000006.1"/>
</dbReference>
<proteinExistence type="predicted"/>
<gene>
    <name evidence="4" type="ORF">RNB18_20720</name>
</gene>
<evidence type="ECO:0000256" key="1">
    <source>
        <dbReference type="SAM" id="Phobius"/>
    </source>
</evidence>
<feature type="chain" id="PRO_5045607290" evidence="2">
    <location>
        <begin position="20"/>
        <end position="594"/>
    </location>
</feature>
<evidence type="ECO:0000313" key="5">
    <source>
        <dbReference type="Proteomes" id="UP001183824"/>
    </source>
</evidence>
<dbReference type="Pfam" id="PF04892">
    <property type="entry name" value="VanZ"/>
    <property type="match status" value="1"/>
</dbReference>
<feature type="transmembrane region" description="Helical" evidence="1">
    <location>
        <begin position="194"/>
        <end position="212"/>
    </location>
</feature>
<dbReference type="EMBL" id="JAVREZ010000006">
    <property type="protein sequence ID" value="MDT0482599.1"/>
    <property type="molecule type" value="Genomic_DNA"/>
</dbReference>
<feature type="signal peptide" evidence="2">
    <location>
        <begin position="1"/>
        <end position="19"/>
    </location>
</feature>
<keyword evidence="1" id="KW-0472">Membrane</keyword>
<dbReference type="InterPro" id="IPR006976">
    <property type="entry name" value="VanZ-like"/>
</dbReference>
<feature type="domain" description="VanZ-like" evidence="3">
    <location>
        <begin position="230"/>
        <end position="308"/>
    </location>
</feature>
<keyword evidence="1" id="KW-0812">Transmembrane</keyword>
<evidence type="ECO:0000313" key="4">
    <source>
        <dbReference type="EMBL" id="MDT0482599.1"/>
    </source>
</evidence>
<keyword evidence="2" id="KW-0732">Signal</keyword>
<keyword evidence="1" id="KW-1133">Transmembrane helix</keyword>
<name>A0ABU2VAK9_9ACTN</name>
<organism evidence="4 5">
    <name type="scientific">Streptomyces doebereineriae</name>
    <dbReference type="NCBI Taxonomy" id="3075528"/>
    <lineage>
        <taxon>Bacteria</taxon>
        <taxon>Bacillati</taxon>
        <taxon>Actinomycetota</taxon>
        <taxon>Actinomycetes</taxon>
        <taxon>Kitasatosporales</taxon>
        <taxon>Streptomycetaceae</taxon>
        <taxon>Streptomyces</taxon>
    </lineage>
</organism>
<accession>A0ABU2VAK9</accession>
<dbReference type="Proteomes" id="UP001183824">
    <property type="component" value="Unassembled WGS sequence"/>
</dbReference>
<evidence type="ECO:0000259" key="3">
    <source>
        <dbReference type="Pfam" id="PF04892"/>
    </source>
</evidence>
<feature type="transmembrane region" description="Helical" evidence="1">
    <location>
        <begin position="166"/>
        <end position="187"/>
    </location>
</feature>
<keyword evidence="5" id="KW-1185">Reference proteome</keyword>
<protein>
    <submittedName>
        <fullName evidence="4">VanZ family protein</fullName>
    </submittedName>
</protein>
<comment type="caution">
    <text evidence="4">The sequence shown here is derived from an EMBL/GenBank/DDBJ whole genome shotgun (WGS) entry which is preliminary data.</text>
</comment>
<sequence length="594" mass="61881">MASIVLLPLFGPLAGSAQAVDTDCPHDGYITNGDVCTKLTNGTLYLHQTSNGDYIDVEYGKSGGSAVSCKLGYLRSGTNHWSATKTCSTSLQQSATWSVSASCKPDVGLLYANSTTYQTPPTKSCWRQAVHGPGQSSPGPCSPAGPCSPTHNGALVLEAVFRGQSAFILIALLITAGSGLAAVRFAARQSDRPALVGLWVSSVISVLCLTLWSAGGSQIARNCTVNLSLLEPFTTEQGLLNAAMFVPVGLTGALVTRRLLPAAVAGAVLSAVIETVQGAVPAIGRACDTSDLVANSAGALAGAVCGRLLIGFVARTLEPWTFRARPTAMATAVCAAALAVAWTGYIQPDEVAATQAVGSANAQQRRAVETAVSTAFGHYYAIKGVQYMASPGEDKGTVVANLPVGFLQLTWPDRADVTASLDMSDKGTESGYPVQGVTTHPRTATQAKAIAVTYAGRHYPWAEPDSTIEVSGVGDHATLGWLVSFRRYRDKVLMPMRLDIQVDRAGRISQLSARAAQDVQVPEVVISRAAAARAALKASPHCAKTAKTTVGELLAVRHHDTWAAVWRTLVTCGSSTTVINVNAQSGTASSPPDT</sequence>
<evidence type="ECO:0000256" key="2">
    <source>
        <dbReference type="SAM" id="SignalP"/>
    </source>
</evidence>
<reference evidence="5" key="1">
    <citation type="submission" date="2023-07" db="EMBL/GenBank/DDBJ databases">
        <title>30 novel species of actinomycetes from the DSMZ collection.</title>
        <authorList>
            <person name="Nouioui I."/>
        </authorList>
    </citation>
    <scope>NUCLEOTIDE SEQUENCE [LARGE SCALE GENOMIC DNA]</scope>
    <source>
        <strain evidence="5">DSM 41640</strain>
    </source>
</reference>